<protein>
    <recommendedName>
        <fullName evidence="3">Nif11 domain-containing protein</fullName>
    </recommendedName>
</protein>
<name>A0ABU5TXZ5_9CYAN</name>
<evidence type="ECO:0000313" key="2">
    <source>
        <dbReference type="Proteomes" id="UP001301728"/>
    </source>
</evidence>
<sequence>MSINKIKALLQDEQVRQQIQEAKTQDEAIKLLTTAAAEKGDNFTIEDVTKLLTYIQVEIFIQEMSEEDLLAISGGPQTLRKRYTKFNTNCTR</sequence>
<evidence type="ECO:0008006" key="3">
    <source>
        <dbReference type="Google" id="ProtNLM"/>
    </source>
</evidence>
<keyword evidence="2" id="KW-1185">Reference proteome</keyword>
<comment type="caution">
    <text evidence="1">The sequence shown here is derived from an EMBL/GenBank/DDBJ whole genome shotgun (WGS) entry which is preliminary data.</text>
</comment>
<organism evidence="1 2">
    <name type="scientific">Limnoraphis robusta CCNP1315</name>
    <dbReference type="NCBI Taxonomy" id="3110306"/>
    <lineage>
        <taxon>Bacteria</taxon>
        <taxon>Bacillati</taxon>
        <taxon>Cyanobacteriota</taxon>
        <taxon>Cyanophyceae</taxon>
        <taxon>Oscillatoriophycideae</taxon>
        <taxon>Oscillatoriales</taxon>
        <taxon>Sirenicapillariaceae</taxon>
        <taxon>Limnoraphis</taxon>
    </lineage>
</organism>
<dbReference type="RefSeq" id="WP_323217706.1">
    <property type="nucleotide sequence ID" value="NZ_JAYGHT010000016.1"/>
</dbReference>
<dbReference type="EMBL" id="JAYGHT010000016">
    <property type="protein sequence ID" value="MEA5518803.1"/>
    <property type="molecule type" value="Genomic_DNA"/>
</dbReference>
<dbReference type="Proteomes" id="UP001301728">
    <property type="component" value="Unassembled WGS sequence"/>
</dbReference>
<reference evidence="1 2" key="1">
    <citation type="submission" date="2023-12" db="EMBL/GenBank/DDBJ databases">
        <title>Baltic Sea Cyanobacteria.</title>
        <authorList>
            <person name="Delbaje E."/>
            <person name="Fewer D.P."/>
            <person name="Shishido T.K."/>
        </authorList>
    </citation>
    <scope>NUCLEOTIDE SEQUENCE [LARGE SCALE GENOMIC DNA]</scope>
    <source>
        <strain evidence="1 2">CCNP 1315</strain>
    </source>
</reference>
<accession>A0ABU5TXZ5</accession>
<proteinExistence type="predicted"/>
<evidence type="ECO:0000313" key="1">
    <source>
        <dbReference type="EMBL" id="MEA5518803.1"/>
    </source>
</evidence>
<gene>
    <name evidence="1" type="ORF">VB854_07560</name>
</gene>